<organism evidence="1">
    <name type="scientific">Akkermansia muciniphila</name>
    <dbReference type="NCBI Taxonomy" id="239935"/>
    <lineage>
        <taxon>Bacteria</taxon>
        <taxon>Pseudomonadati</taxon>
        <taxon>Verrucomicrobiota</taxon>
        <taxon>Verrucomicrobiia</taxon>
        <taxon>Verrucomicrobiales</taxon>
        <taxon>Akkermansiaceae</taxon>
        <taxon>Akkermansia</taxon>
    </lineage>
</organism>
<dbReference type="AlphaFoldDB" id="A0A6N2R023"/>
<accession>A0A6N2R023</accession>
<gene>
    <name evidence="1" type="ORF">AMLFYP55_00090</name>
</gene>
<dbReference type="OrthoDB" id="199342at2"/>
<sequence>MLPLSQKISLACCSLGLLFLTQCGGSSSSGGNAPDTLNGTVLSIRLGITASDFPNIFELITATNGQSSLQTRGQNIEEWNDSPTVIYHKTGNNAATLNLRWIAGKNNTTAYSMDLPALEFDQSTHASVGGEGGTLSRQPAGQEMQTLNGVSADVTITYSN</sequence>
<protein>
    <submittedName>
        <fullName evidence="1">Uncharacterized protein</fullName>
    </submittedName>
</protein>
<dbReference type="EMBL" id="CACRSS010000001">
    <property type="protein sequence ID" value="VYS73629.1"/>
    <property type="molecule type" value="Genomic_DNA"/>
</dbReference>
<name>A0A6N2R023_9BACT</name>
<dbReference type="RefSeq" id="WP_102721888.1">
    <property type="nucleotide sequence ID" value="NZ_CACRSS010000001.1"/>
</dbReference>
<proteinExistence type="predicted"/>
<reference evidence="1" key="1">
    <citation type="submission" date="2019-11" db="EMBL/GenBank/DDBJ databases">
        <authorList>
            <person name="Feng L."/>
        </authorList>
    </citation>
    <scope>NUCLEOTIDE SEQUENCE</scope>
    <source>
        <strain evidence="1">AMuciniphilaLFYP55</strain>
    </source>
</reference>
<evidence type="ECO:0000313" key="1">
    <source>
        <dbReference type="EMBL" id="VYS73629.1"/>
    </source>
</evidence>